<gene>
    <name evidence="1" type="ORF">KCH_54440</name>
</gene>
<dbReference type="EMBL" id="JNBY01000101">
    <property type="protein sequence ID" value="KDN82840.1"/>
    <property type="molecule type" value="Genomic_DNA"/>
</dbReference>
<reference evidence="1 2" key="1">
    <citation type="submission" date="2014-05" db="EMBL/GenBank/DDBJ databases">
        <title>Draft Genome Sequence of Kitasatospora cheerisanensis KCTC 2395.</title>
        <authorList>
            <person name="Nam D.H."/>
        </authorList>
    </citation>
    <scope>NUCLEOTIDE SEQUENCE [LARGE SCALE GENOMIC DNA]</scope>
    <source>
        <strain evidence="1 2">KCTC 2395</strain>
    </source>
</reference>
<keyword evidence="2" id="KW-1185">Reference proteome</keyword>
<evidence type="ECO:0000313" key="2">
    <source>
        <dbReference type="Proteomes" id="UP000027178"/>
    </source>
</evidence>
<protein>
    <submittedName>
        <fullName evidence="1">Uncharacterized protein</fullName>
    </submittedName>
</protein>
<comment type="caution">
    <text evidence="1">The sequence shown here is derived from an EMBL/GenBank/DDBJ whole genome shotgun (WGS) entry which is preliminary data.</text>
</comment>
<dbReference type="AlphaFoldDB" id="A0A066YY43"/>
<name>A0A066YY43_9ACTN</name>
<accession>A0A066YY43</accession>
<sequence>MSCSTVVRVVVGEPDGAGRARHGTLTLLAAGPRRGRRATLV</sequence>
<evidence type="ECO:0000313" key="1">
    <source>
        <dbReference type="EMBL" id="KDN82840.1"/>
    </source>
</evidence>
<dbReference type="HOGENOM" id="CLU_3271429_0_0_11"/>
<proteinExistence type="predicted"/>
<dbReference type="Proteomes" id="UP000027178">
    <property type="component" value="Unassembled WGS sequence"/>
</dbReference>
<organism evidence="1 2">
    <name type="scientific">Kitasatospora cheerisanensis KCTC 2395</name>
    <dbReference type="NCBI Taxonomy" id="1348663"/>
    <lineage>
        <taxon>Bacteria</taxon>
        <taxon>Bacillati</taxon>
        <taxon>Actinomycetota</taxon>
        <taxon>Actinomycetes</taxon>
        <taxon>Kitasatosporales</taxon>
        <taxon>Streptomycetaceae</taxon>
        <taxon>Kitasatospora</taxon>
    </lineage>
</organism>